<dbReference type="SUPFAM" id="SSF51905">
    <property type="entry name" value="FAD/NAD(P)-binding domain"/>
    <property type="match status" value="1"/>
</dbReference>
<dbReference type="Gene3D" id="3.50.50.60">
    <property type="entry name" value="FAD/NAD(P)-binding domain"/>
    <property type="match status" value="1"/>
</dbReference>
<dbReference type="EMBL" id="LHPJ01000005">
    <property type="protein sequence ID" value="KOO04576.1"/>
    <property type="molecule type" value="Genomic_DNA"/>
</dbReference>
<keyword evidence="1" id="KW-0560">Oxidoreductase</keyword>
<dbReference type="Proteomes" id="UP000037515">
    <property type="component" value="Unassembled WGS sequence"/>
</dbReference>
<dbReference type="OrthoDB" id="311718at2"/>
<evidence type="ECO:0000256" key="1">
    <source>
        <dbReference type="ARBA" id="ARBA00023002"/>
    </source>
</evidence>
<organism evidence="3 4">
    <name type="scientific">Vibrio nereis</name>
    <dbReference type="NCBI Taxonomy" id="693"/>
    <lineage>
        <taxon>Bacteria</taxon>
        <taxon>Pseudomonadati</taxon>
        <taxon>Pseudomonadota</taxon>
        <taxon>Gammaproteobacteria</taxon>
        <taxon>Vibrionales</taxon>
        <taxon>Vibrionaceae</taxon>
        <taxon>Vibrio</taxon>
    </lineage>
</organism>
<dbReference type="AlphaFoldDB" id="A0A0M0HR96"/>
<dbReference type="GO" id="GO:0005737">
    <property type="term" value="C:cytoplasm"/>
    <property type="evidence" value="ECO:0007669"/>
    <property type="project" value="TreeGrafter"/>
</dbReference>
<sequence>MNKHTDSFYAHSVPNMPEYPQLQDNIECDVCVVGAGFSGLSSALHLAEKGFKVVVLESAKVGFGATGRNGGQIVNSYSRDVDVIESRYDQHQAKALCDMIFEGGDIIRGLVDKYDIDCDLKQGGLFTALNGKQLKGLEEHKKNWERYGNDQLSMLDANQVEEAVGTKVYSGGLLDMRGGHIHPLKLALGEAAAFTSLGGQIFEQSAVTEIVKGAQPTAKTAKGSVKCKYLVLAGNAYLGGLAPNISNKAIPCGTQVVATQPLTEEQLKFILPSDYCVEDCNYLLDYFRLSADKRLLFGGGVVYGARDPENVEALIRPKLEKVFPQLKGINIDYTWTGNFLLTYSRMPQFGSFADNIYYLQGYSGHGVTCTHLAGKLLAEALTGHAERFDAFAALKHYSFPGGRHFQIPFTAIGAAYYNLRDKLAI</sequence>
<accession>A0A0M0HR96</accession>
<dbReference type="Gene3D" id="3.30.9.10">
    <property type="entry name" value="D-Amino Acid Oxidase, subunit A, domain 2"/>
    <property type="match status" value="1"/>
</dbReference>
<protein>
    <submittedName>
        <fullName evidence="3">Gamma-glutamylputrescine oxidoreductase</fullName>
    </submittedName>
</protein>
<reference evidence="4" key="1">
    <citation type="submission" date="2015-08" db="EMBL/GenBank/DDBJ databases">
        <title>Vibrio galatheae sp. nov., a novel member of the Vibrionaceae family isolated from the Solomon Islands.</title>
        <authorList>
            <person name="Giubergia S."/>
            <person name="Machado H."/>
            <person name="Mateiu R.V."/>
            <person name="Gram L."/>
        </authorList>
    </citation>
    <scope>NUCLEOTIDE SEQUENCE [LARGE SCALE GENOMIC DNA]</scope>
    <source>
        <strain evidence="4">DSM 19584</strain>
    </source>
</reference>
<keyword evidence="4" id="KW-1185">Reference proteome</keyword>
<evidence type="ECO:0000313" key="4">
    <source>
        <dbReference type="Proteomes" id="UP000037515"/>
    </source>
</evidence>
<dbReference type="Pfam" id="PF01266">
    <property type="entry name" value="DAO"/>
    <property type="match status" value="1"/>
</dbReference>
<gene>
    <name evidence="3" type="ORF">AKJ17_06625</name>
</gene>
<dbReference type="InterPro" id="IPR036188">
    <property type="entry name" value="FAD/NAD-bd_sf"/>
</dbReference>
<name>A0A0M0HR96_VIBNE</name>
<dbReference type="STRING" id="693.AKJ17_06625"/>
<evidence type="ECO:0000259" key="2">
    <source>
        <dbReference type="Pfam" id="PF01266"/>
    </source>
</evidence>
<comment type="caution">
    <text evidence="3">The sequence shown here is derived from an EMBL/GenBank/DDBJ whole genome shotgun (WGS) entry which is preliminary data.</text>
</comment>
<evidence type="ECO:0000313" key="3">
    <source>
        <dbReference type="EMBL" id="KOO04576.1"/>
    </source>
</evidence>
<dbReference type="InterPro" id="IPR006076">
    <property type="entry name" value="FAD-dep_OxRdtase"/>
</dbReference>
<dbReference type="PANTHER" id="PTHR13847:SF275">
    <property type="entry name" value="GAMMA-GLUTAMYLPUTRESCINE OXIDOREDUCTASE"/>
    <property type="match status" value="1"/>
</dbReference>
<dbReference type="PATRIC" id="fig|693.5.peg.1352"/>
<dbReference type="PANTHER" id="PTHR13847">
    <property type="entry name" value="SARCOSINE DEHYDROGENASE-RELATED"/>
    <property type="match status" value="1"/>
</dbReference>
<dbReference type="RefSeq" id="WP_053394986.1">
    <property type="nucleotide sequence ID" value="NZ_LHPJ01000005.1"/>
</dbReference>
<dbReference type="GO" id="GO:0016491">
    <property type="term" value="F:oxidoreductase activity"/>
    <property type="evidence" value="ECO:0007669"/>
    <property type="project" value="UniProtKB-KW"/>
</dbReference>
<feature type="domain" description="FAD dependent oxidoreductase" evidence="2">
    <location>
        <begin position="29"/>
        <end position="379"/>
    </location>
</feature>
<proteinExistence type="predicted"/>